<reference evidence="2 3" key="1">
    <citation type="submission" date="2017-03" db="EMBL/GenBank/DDBJ databases">
        <title>WGS assembly of Porphyra umbilicalis.</title>
        <authorList>
            <person name="Brawley S.H."/>
            <person name="Blouin N.A."/>
            <person name="Ficko-Blean E."/>
            <person name="Wheeler G.L."/>
            <person name="Lohr M."/>
            <person name="Goodson H.V."/>
            <person name="Jenkins J.W."/>
            <person name="Blaby-Haas C.E."/>
            <person name="Helliwell K.E."/>
            <person name="Chan C."/>
            <person name="Marriage T."/>
            <person name="Bhattacharya D."/>
            <person name="Klein A.S."/>
            <person name="Badis Y."/>
            <person name="Brodie J."/>
            <person name="Cao Y."/>
            <person name="Collen J."/>
            <person name="Dittami S.M."/>
            <person name="Gachon C.M."/>
            <person name="Green B.R."/>
            <person name="Karpowicz S."/>
            <person name="Kim J.W."/>
            <person name="Kudahl U."/>
            <person name="Lin S."/>
            <person name="Michel G."/>
            <person name="Mittag M."/>
            <person name="Olson B.J."/>
            <person name="Pangilinan J."/>
            <person name="Peng Y."/>
            <person name="Qiu H."/>
            <person name="Shu S."/>
            <person name="Singer J.T."/>
            <person name="Smith A.G."/>
            <person name="Sprecher B.N."/>
            <person name="Wagner V."/>
            <person name="Wang W."/>
            <person name="Wang Z.-Y."/>
            <person name="Yan J."/>
            <person name="Yarish C."/>
            <person name="Zoeuner-Riek S."/>
            <person name="Zhuang Y."/>
            <person name="Zou Y."/>
            <person name="Lindquist E.A."/>
            <person name="Grimwood J."/>
            <person name="Barry K."/>
            <person name="Rokhsar D.S."/>
            <person name="Schmutz J."/>
            <person name="Stiller J.W."/>
            <person name="Grossman A.R."/>
            <person name="Prochnik S.E."/>
        </authorList>
    </citation>
    <scope>NUCLEOTIDE SEQUENCE [LARGE SCALE GENOMIC DNA]</scope>
    <source>
        <strain evidence="2">4086291</strain>
    </source>
</reference>
<proteinExistence type="predicted"/>
<dbReference type="AlphaFoldDB" id="A0A1X6NJJ7"/>
<feature type="region of interest" description="Disordered" evidence="1">
    <location>
        <begin position="21"/>
        <end position="43"/>
    </location>
</feature>
<organism evidence="2 3">
    <name type="scientific">Porphyra umbilicalis</name>
    <name type="common">Purple laver</name>
    <name type="synonym">Red alga</name>
    <dbReference type="NCBI Taxonomy" id="2786"/>
    <lineage>
        <taxon>Eukaryota</taxon>
        <taxon>Rhodophyta</taxon>
        <taxon>Bangiophyceae</taxon>
        <taxon>Bangiales</taxon>
        <taxon>Bangiaceae</taxon>
        <taxon>Porphyra</taxon>
    </lineage>
</organism>
<feature type="region of interest" description="Disordered" evidence="1">
    <location>
        <begin position="376"/>
        <end position="398"/>
    </location>
</feature>
<evidence type="ECO:0000313" key="3">
    <source>
        <dbReference type="Proteomes" id="UP000218209"/>
    </source>
</evidence>
<sequence>MLFELDADGRLLLPLPLSPSASDADNVSPVDGEGKAVEVPRTSSDAHPRAALGRCTVLASVSALVARWIPLVAVGRPLMTLCLGGPLWPRRTPPVLTESFSTSQCRHCPPRPRLSLYRCGPAVAVHFHRPLPAARLAFLFTCLGLRDVTAAPAASHLLRTHGGMVREVSFAPLDRRWRGRPRRGADRPPRRLSRARLAPGRLPLPVPAALSPSPRRRRRGNGRGRSSPACDAPAGRRWWARRTWLHSFAPYPRLTTICPAGWLAVAFWRPATAPGASPAVVPRRVGAENPRRPPPGGRPARLAVGGAPLFPDRRRGRSAGEPPRLDRRRGAGWGGVAGDGRHLPNGECQHRRAIFLCMATRRCGNWSAPTIHCRGGGGGLHRHHHRRPHQGPRPPPSPVVDVGAVTDLTIDLVHHADGSSYDRRTVVVVSPSTQPTTASPTALWAVASSAAPPTAEPTVALTTAPPKVPLSASIACVIVGDGWRACTAAVAERAVSLAWATHLLVGITPGGCIRVGASSIRL</sequence>
<feature type="compositionally biased region" description="Basic residues" evidence="1">
    <location>
        <begin position="380"/>
        <end position="390"/>
    </location>
</feature>
<gene>
    <name evidence="2" type="ORF">BU14_2244s0001</name>
</gene>
<keyword evidence="3" id="KW-1185">Reference proteome</keyword>
<accession>A0A1X6NJJ7</accession>
<dbReference type="EMBL" id="KV920086">
    <property type="protein sequence ID" value="OSX68787.1"/>
    <property type="molecule type" value="Genomic_DNA"/>
</dbReference>
<dbReference type="Proteomes" id="UP000218209">
    <property type="component" value="Unassembled WGS sequence"/>
</dbReference>
<evidence type="ECO:0000256" key="1">
    <source>
        <dbReference type="SAM" id="MobiDB-lite"/>
    </source>
</evidence>
<feature type="compositionally biased region" description="Low complexity" evidence="1">
    <location>
        <begin position="298"/>
        <end position="308"/>
    </location>
</feature>
<name>A0A1X6NJJ7_PORUM</name>
<feature type="compositionally biased region" description="Low complexity" evidence="1">
    <location>
        <begin position="196"/>
        <end position="213"/>
    </location>
</feature>
<feature type="compositionally biased region" description="Basic and acidic residues" evidence="1">
    <location>
        <begin position="32"/>
        <end position="43"/>
    </location>
</feature>
<evidence type="ECO:0000313" key="2">
    <source>
        <dbReference type="EMBL" id="OSX68787.1"/>
    </source>
</evidence>
<feature type="region of interest" description="Disordered" evidence="1">
    <location>
        <begin position="196"/>
        <end position="233"/>
    </location>
</feature>
<protein>
    <submittedName>
        <fullName evidence="2">Uncharacterized protein</fullName>
    </submittedName>
</protein>
<feature type="region of interest" description="Disordered" evidence="1">
    <location>
        <begin position="284"/>
        <end position="342"/>
    </location>
</feature>